<evidence type="ECO:0000256" key="7">
    <source>
        <dbReference type="ARBA" id="ARBA00022840"/>
    </source>
</evidence>
<evidence type="ECO:0000256" key="1">
    <source>
        <dbReference type="ARBA" id="ARBA00004651"/>
    </source>
</evidence>
<evidence type="ECO:0000259" key="12">
    <source>
        <dbReference type="PROSITE" id="PS50929"/>
    </source>
</evidence>
<sequence>MTAQSIRVGAERSALATIRQGLSYTPEFRKGLAGTLALAVIATIGKIIVPIAVQQTIDTGLKSGVPDLTYITTAVLVCAAAVVLTALAGYIMNVRLYKATESSLATLRVRGFRHVHDLSVLTQNTERRGALVSRVTNDIDQISNFMQWGGLMIIVAFGQLLVATALMFVYSWQLTLLVWACFIPLMIALPRFQRLLSRAYTVVRERTGDMLAAVSESVVGAAVIRAYASERRTAERIDETVDANRSAQVRAQTIVGFVFPLTEIVAAVAIAGIVLLGVRLGLSGNITQGELVAFLFLVTLFVSPLQTATEVLNEAQNAVAGWRRILGVLDTPPDVADPGDQGVTLPRGPISVAFEGVHFSYPGGVPVLREVTLEIPPRSRVAVVGETGSGKTTFAKLLTRLMDPGSGRVTVDGHDLRSVRFSSLRERIVMVPQDGFLFDGTLAENIRYGKPSATGEEIELAMTELGLADWLEGLPAGLETPVGQRGESLSAGERQLVALARAYLADPDLLLLDEATSAVDPATEVRLARALEGVTRGRTAISIAHRLSTAENADEVLVFDAGRLVQRGPHAELAGQPGVYADLHASWISAAHS</sequence>
<dbReference type="Pfam" id="PF00005">
    <property type="entry name" value="ABC_tran"/>
    <property type="match status" value="1"/>
</dbReference>
<feature type="transmembrane region" description="Helical" evidence="10">
    <location>
        <begin position="172"/>
        <end position="189"/>
    </location>
</feature>
<keyword evidence="9 10" id="KW-0472">Membrane</keyword>
<dbReference type="InterPro" id="IPR017871">
    <property type="entry name" value="ABC_transporter-like_CS"/>
</dbReference>
<keyword evidence="6" id="KW-0547">Nucleotide-binding</keyword>
<dbReference type="SMART" id="SM00382">
    <property type="entry name" value="AAA"/>
    <property type="match status" value="1"/>
</dbReference>
<evidence type="ECO:0000256" key="6">
    <source>
        <dbReference type="ARBA" id="ARBA00022741"/>
    </source>
</evidence>
<evidence type="ECO:0000313" key="14">
    <source>
        <dbReference type="Proteomes" id="UP000236732"/>
    </source>
</evidence>
<name>A0A1H6DEJ5_9ACTN</name>
<dbReference type="Proteomes" id="UP000236732">
    <property type="component" value="Unassembled WGS sequence"/>
</dbReference>
<dbReference type="InterPro" id="IPR003439">
    <property type="entry name" value="ABC_transporter-like_ATP-bd"/>
</dbReference>
<feature type="domain" description="ABC transmembrane type-1" evidence="12">
    <location>
        <begin position="33"/>
        <end position="317"/>
    </location>
</feature>
<keyword evidence="4" id="KW-0997">Cell inner membrane</keyword>
<dbReference type="SUPFAM" id="SSF52540">
    <property type="entry name" value="P-loop containing nucleoside triphosphate hydrolases"/>
    <property type="match status" value="1"/>
</dbReference>
<dbReference type="InterPro" id="IPR036640">
    <property type="entry name" value="ABC1_TM_sf"/>
</dbReference>
<protein>
    <submittedName>
        <fullName evidence="13">Putative ABC transport system ATP-binding protein</fullName>
    </submittedName>
</protein>
<evidence type="ECO:0000256" key="5">
    <source>
        <dbReference type="ARBA" id="ARBA00022692"/>
    </source>
</evidence>
<organism evidence="13 14">
    <name type="scientific">Nonomuraea solani</name>
    <dbReference type="NCBI Taxonomy" id="1144553"/>
    <lineage>
        <taxon>Bacteria</taxon>
        <taxon>Bacillati</taxon>
        <taxon>Actinomycetota</taxon>
        <taxon>Actinomycetes</taxon>
        <taxon>Streptosporangiales</taxon>
        <taxon>Streptosporangiaceae</taxon>
        <taxon>Nonomuraea</taxon>
    </lineage>
</organism>
<dbReference type="InterPro" id="IPR027417">
    <property type="entry name" value="P-loop_NTPase"/>
</dbReference>
<feature type="transmembrane region" description="Helical" evidence="10">
    <location>
        <begin position="254"/>
        <end position="278"/>
    </location>
</feature>
<dbReference type="FunFam" id="3.40.50.300:FF:001001">
    <property type="entry name" value="Multidrug ABC transporter ATP-binding protein"/>
    <property type="match status" value="1"/>
</dbReference>
<dbReference type="PANTHER" id="PTHR43394">
    <property type="entry name" value="ATP-DEPENDENT PERMEASE MDL1, MITOCHONDRIAL"/>
    <property type="match status" value="1"/>
</dbReference>
<dbReference type="GO" id="GO:0005886">
    <property type="term" value="C:plasma membrane"/>
    <property type="evidence" value="ECO:0007669"/>
    <property type="project" value="UniProtKB-SubCell"/>
</dbReference>
<dbReference type="RefSeq" id="WP_103957557.1">
    <property type="nucleotide sequence ID" value="NZ_FNVT01000005.1"/>
</dbReference>
<keyword evidence="3" id="KW-1003">Cell membrane</keyword>
<dbReference type="InterPro" id="IPR003593">
    <property type="entry name" value="AAA+_ATPase"/>
</dbReference>
<proteinExistence type="predicted"/>
<dbReference type="GO" id="GO:0016887">
    <property type="term" value="F:ATP hydrolysis activity"/>
    <property type="evidence" value="ECO:0007669"/>
    <property type="project" value="InterPro"/>
</dbReference>
<evidence type="ECO:0000259" key="11">
    <source>
        <dbReference type="PROSITE" id="PS50893"/>
    </source>
</evidence>
<dbReference type="AlphaFoldDB" id="A0A1H6DEJ5"/>
<feature type="transmembrane region" description="Helical" evidence="10">
    <location>
        <begin position="148"/>
        <end position="166"/>
    </location>
</feature>
<feature type="domain" description="ABC transporter" evidence="11">
    <location>
        <begin position="352"/>
        <end position="586"/>
    </location>
</feature>
<evidence type="ECO:0000256" key="4">
    <source>
        <dbReference type="ARBA" id="ARBA00022519"/>
    </source>
</evidence>
<dbReference type="GO" id="GO:0005524">
    <property type="term" value="F:ATP binding"/>
    <property type="evidence" value="ECO:0007669"/>
    <property type="project" value="UniProtKB-KW"/>
</dbReference>
<dbReference type="Gene3D" id="3.40.50.300">
    <property type="entry name" value="P-loop containing nucleotide triphosphate hydrolases"/>
    <property type="match status" value="1"/>
</dbReference>
<evidence type="ECO:0000256" key="9">
    <source>
        <dbReference type="ARBA" id="ARBA00023136"/>
    </source>
</evidence>
<dbReference type="OrthoDB" id="9806127at2"/>
<evidence type="ECO:0000256" key="3">
    <source>
        <dbReference type="ARBA" id="ARBA00022475"/>
    </source>
</evidence>
<evidence type="ECO:0000256" key="10">
    <source>
        <dbReference type="SAM" id="Phobius"/>
    </source>
</evidence>
<comment type="subcellular location">
    <subcellularLocation>
        <location evidence="1">Cell membrane</location>
        <topology evidence="1">Multi-pass membrane protein</topology>
    </subcellularLocation>
</comment>
<keyword evidence="7 13" id="KW-0067">ATP-binding</keyword>
<keyword evidence="2" id="KW-0813">Transport</keyword>
<reference evidence="13 14" key="1">
    <citation type="submission" date="2016-10" db="EMBL/GenBank/DDBJ databases">
        <authorList>
            <person name="de Groot N.N."/>
        </authorList>
    </citation>
    <scope>NUCLEOTIDE SEQUENCE [LARGE SCALE GENOMIC DNA]</scope>
    <source>
        <strain evidence="13 14">CGMCC 4.7037</strain>
    </source>
</reference>
<evidence type="ECO:0000256" key="8">
    <source>
        <dbReference type="ARBA" id="ARBA00022989"/>
    </source>
</evidence>
<dbReference type="SUPFAM" id="SSF90123">
    <property type="entry name" value="ABC transporter transmembrane region"/>
    <property type="match status" value="1"/>
</dbReference>
<feature type="transmembrane region" description="Helical" evidence="10">
    <location>
        <begin position="68"/>
        <end position="92"/>
    </location>
</feature>
<keyword evidence="8 10" id="KW-1133">Transmembrane helix</keyword>
<dbReference type="GO" id="GO:0015421">
    <property type="term" value="F:ABC-type oligopeptide transporter activity"/>
    <property type="evidence" value="ECO:0007669"/>
    <property type="project" value="TreeGrafter"/>
</dbReference>
<dbReference type="PANTHER" id="PTHR43394:SF1">
    <property type="entry name" value="ATP-BINDING CASSETTE SUB-FAMILY B MEMBER 10, MITOCHONDRIAL"/>
    <property type="match status" value="1"/>
</dbReference>
<evidence type="ECO:0000313" key="13">
    <source>
        <dbReference type="EMBL" id="SEG83502.1"/>
    </source>
</evidence>
<dbReference type="Pfam" id="PF00664">
    <property type="entry name" value="ABC_membrane"/>
    <property type="match status" value="1"/>
</dbReference>
<evidence type="ECO:0000256" key="2">
    <source>
        <dbReference type="ARBA" id="ARBA00022448"/>
    </source>
</evidence>
<dbReference type="PROSITE" id="PS50893">
    <property type="entry name" value="ABC_TRANSPORTER_2"/>
    <property type="match status" value="1"/>
</dbReference>
<accession>A0A1H6DEJ5</accession>
<dbReference type="InterPro" id="IPR039421">
    <property type="entry name" value="Type_1_exporter"/>
</dbReference>
<feature type="transmembrane region" description="Helical" evidence="10">
    <location>
        <begin position="32"/>
        <end position="53"/>
    </location>
</feature>
<keyword evidence="14" id="KW-1185">Reference proteome</keyword>
<dbReference type="PROSITE" id="PS00211">
    <property type="entry name" value="ABC_TRANSPORTER_1"/>
    <property type="match status" value="1"/>
</dbReference>
<keyword evidence="5 10" id="KW-0812">Transmembrane</keyword>
<dbReference type="PROSITE" id="PS50929">
    <property type="entry name" value="ABC_TM1F"/>
    <property type="match status" value="1"/>
</dbReference>
<dbReference type="EMBL" id="FNVT01000005">
    <property type="protein sequence ID" value="SEG83502.1"/>
    <property type="molecule type" value="Genomic_DNA"/>
</dbReference>
<dbReference type="InterPro" id="IPR011527">
    <property type="entry name" value="ABC1_TM_dom"/>
</dbReference>
<dbReference type="Gene3D" id="1.20.1560.10">
    <property type="entry name" value="ABC transporter type 1, transmembrane domain"/>
    <property type="match status" value="1"/>
</dbReference>
<gene>
    <name evidence="13" type="ORF">SAMN05444920_105211</name>
</gene>